<dbReference type="HOGENOM" id="CLU_1878814_0_0_1"/>
<reference evidence="3" key="1">
    <citation type="submission" date="2013-06" db="EMBL/GenBank/DDBJ databases">
        <authorList>
            <person name="Zhao Q."/>
        </authorList>
    </citation>
    <scope>NUCLEOTIDE SEQUENCE</scope>
    <source>
        <strain evidence="3">cv. W1943</strain>
    </source>
</reference>
<dbReference type="EnsemblPlants" id="ORUFI12G03130.1">
    <property type="protein sequence ID" value="ORUFI12G03130.1"/>
    <property type="gene ID" value="ORUFI12G03130"/>
</dbReference>
<protein>
    <submittedName>
        <fullName evidence="2">Uncharacterized protein</fullName>
    </submittedName>
</protein>
<reference evidence="2" key="2">
    <citation type="submission" date="2015-06" db="UniProtKB">
        <authorList>
            <consortium name="EnsemblPlants"/>
        </authorList>
    </citation>
    <scope>IDENTIFICATION</scope>
</reference>
<evidence type="ECO:0000313" key="3">
    <source>
        <dbReference type="Proteomes" id="UP000008022"/>
    </source>
</evidence>
<name>A0A0E0RDQ3_ORYRU</name>
<dbReference type="Gramene" id="ORUFI12G03130.1">
    <property type="protein sequence ID" value="ORUFI12G03130.1"/>
    <property type="gene ID" value="ORUFI12G03130"/>
</dbReference>
<keyword evidence="3" id="KW-1185">Reference proteome</keyword>
<feature type="region of interest" description="Disordered" evidence="1">
    <location>
        <begin position="1"/>
        <end position="62"/>
    </location>
</feature>
<evidence type="ECO:0000313" key="2">
    <source>
        <dbReference type="EnsemblPlants" id="ORUFI12G03130.1"/>
    </source>
</evidence>
<accession>A0A0E0RDQ3</accession>
<evidence type="ECO:0000256" key="1">
    <source>
        <dbReference type="SAM" id="MobiDB-lite"/>
    </source>
</evidence>
<feature type="compositionally biased region" description="Polar residues" evidence="1">
    <location>
        <begin position="10"/>
        <end position="21"/>
    </location>
</feature>
<proteinExistence type="predicted"/>
<dbReference type="AlphaFoldDB" id="A0A0E0RDQ3"/>
<dbReference type="Proteomes" id="UP000008022">
    <property type="component" value="Unassembled WGS sequence"/>
</dbReference>
<sequence length="136" mass="14283">MWGPRGSHADSATTSDKTGVKTTEGPKMNDFVTGGGSLTAGAVPTPASSCRHRSSTPPPIHDETQVYGAIPLHPSNHRLGADHTKELCERTGQICFFVRLESSEAGENTCIVSTTSSSSLPESSGIKDFVCITAVH</sequence>
<organism evidence="2 3">
    <name type="scientific">Oryza rufipogon</name>
    <name type="common">Brownbeard rice</name>
    <name type="synonym">Asian wild rice</name>
    <dbReference type="NCBI Taxonomy" id="4529"/>
    <lineage>
        <taxon>Eukaryota</taxon>
        <taxon>Viridiplantae</taxon>
        <taxon>Streptophyta</taxon>
        <taxon>Embryophyta</taxon>
        <taxon>Tracheophyta</taxon>
        <taxon>Spermatophyta</taxon>
        <taxon>Magnoliopsida</taxon>
        <taxon>Liliopsida</taxon>
        <taxon>Poales</taxon>
        <taxon>Poaceae</taxon>
        <taxon>BOP clade</taxon>
        <taxon>Oryzoideae</taxon>
        <taxon>Oryzeae</taxon>
        <taxon>Oryzinae</taxon>
        <taxon>Oryza</taxon>
    </lineage>
</organism>